<evidence type="ECO:0000313" key="3">
    <source>
        <dbReference type="Proteomes" id="UP000504635"/>
    </source>
</evidence>
<evidence type="ECO:0000256" key="1">
    <source>
        <dbReference type="SAM" id="Coils"/>
    </source>
</evidence>
<evidence type="ECO:0000256" key="2">
    <source>
        <dbReference type="SAM" id="MobiDB-lite"/>
    </source>
</evidence>
<feature type="coiled-coil region" evidence="1">
    <location>
        <begin position="140"/>
        <end position="174"/>
    </location>
</feature>
<dbReference type="GO" id="GO:1905515">
    <property type="term" value="P:non-motile cilium assembly"/>
    <property type="evidence" value="ECO:0007669"/>
    <property type="project" value="TreeGrafter"/>
</dbReference>
<dbReference type="PANTHER" id="PTHR31935:SF1">
    <property type="entry name" value="COILED-COIL DOMAIN-CONTAINING PROTEIN 13"/>
    <property type="match status" value="1"/>
</dbReference>
<dbReference type="Proteomes" id="UP000504635">
    <property type="component" value="Unplaced"/>
</dbReference>
<protein>
    <submittedName>
        <fullName evidence="4">Sporulation-specific protein 15-like isoform X1</fullName>
    </submittedName>
</protein>
<feature type="region of interest" description="Disordered" evidence="2">
    <location>
        <begin position="271"/>
        <end position="292"/>
    </location>
</feature>
<gene>
    <name evidence="4" type="primary">LOC115876515</name>
</gene>
<dbReference type="InParanoid" id="A0A6J2XA95"/>
<keyword evidence="3" id="KW-1185">Reference proteome</keyword>
<sequence length="482" mass="56336">MTEFEDVFSIPENLVFPKEINEYLTEKVTVLVHENGMLRRNIQDHEEKHNKLEKQIKDLSKQLKSDESSPILERVNKASNAINTKIVELSKNLREKCAELETYKTKCSKLLTCIEELKKNETKEEIIQEVRKEPESKSEIKSLQDRLNVTMNKLMEAKNANVQLKNDLKQANKFLQQEVGENFETLQSNGNWKGRAQIICDLQEKNKKLKEKLSESRFPLKTTPSLERVSGKIASLEKEIADLKTTNENYRTRLETLKSRCMMLEAEKQDMKTKMGRLEEENETSADSAMDLSRKLSEIESEKKRMQKKWEDEDARAKSEISRLLMLNGKLQELLNGSKERVTKSKQEPCQCSVKLKNLNRLEEQKNELLNMLDIQKKRLERERNELKKCQQALRHEKQKALKLEASMTKHDSDNCSTSRSSYSNLCQSSRLTEQNLTDRLQLAEENIKALQAKLAMEQFEKEEDFQQFSKILRLCKLEQNE</sequence>
<dbReference type="GO" id="GO:0034451">
    <property type="term" value="C:centriolar satellite"/>
    <property type="evidence" value="ECO:0007669"/>
    <property type="project" value="TreeGrafter"/>
</dbReference>
<keyword evidence="1" id="KW-0175">Coiled coil</keyword>
<proteinExistence type="predicted"/>
<organism evidence="3 4">
    <name type="scientific">Sitophilus oryzae</name>
    <name type="common">Rice weevil</name>
    <name type="synonym">Curculio oryzae</name>
    <dbReference type="NCBI Taxonomy" id="7048"/>
    <lineage>
        <taxon>Eukaryota</taxon>
        <taxon>Metazoa</taxon>
        <taxon>Ecdysozoa</taxon>
        <taxon>Arthropoda</taxon>
        <taxon>Hexapoda</taxon>
        <taxon>Insecta</taxon>
        <taxon>Pterygota</taxon>
        <taxon>Neoptera</taxon>
        <taxon>Endopterygota</taxon>
        <taxon>Coleoptera</taxon>
        <taxon>Polyphaga</taxon>
        <taxon>Cucujiformia</taxon>
        <taxon>Curculionidae</taxon>
        <taxon>Dryophthorinae</taxon>
        <taxon>Sitophilus</taxon>
    </lineage>
</organism>
<feature type="coiled-coil region" evidence="1">
    <location>
        <begin position="352"/>
        <end position="407"/>
    </location>
</feature>
<evidence type="ECO:0000313" key="4">
    <source>
        <dbReference type="RefSeq" id="XP_030748183.1"/>
    </source>
</evidence>
<feature type="coiled-coil region" evidence="1">
    <location>
        <begin position="434"/>
        <end position="463"/>
    </location>
</feature>
<reference evidence="4" key="1">
    <citation type="submission" date="2025-08" db="UniProtKB">
        <authorList>
            <consortium name="RefSeq"/>
        </authorList>
    </citation>
    <scope>IDENTIFICATION</scope>
    <source>
        <tissue evidence="4">Gonads</tissue>
    </source>
</reference>
<dbReference type="KEGG" id="soy:115876515"/>
<dbReference type="OrthoDB" id="10070368at2759"/>
<dbReference type="AlphaFoldDB" id="A0A6J2XA95"/>
<dbReference type="PANTHER" id="PTHR31935">
    <property type="entry name" value="COILED-COIL DOMAIN-CONTAINING PROTEIN 13"/>
    <property type="match status" value="1"/>
</dbReference>
<dbReference type="GO" id="GO:0031122">
    <property type="term" value="P:cytoplasmic microtubule organization"/>
    <property type="evidence" value="ECO:0007669"/>
    <property type="project" value="TreeGrafter"/>
</dbReference>
<dbReference type="FunCoup" id="A0A6J2XA95">
    <property type="interactions" value="9"/>
</dbReference>
<dbReference type="GeneID" id="115876515"/>
<dbReference type="RefSeq" id="XP_030748183.1">
    <property type="nucleotide sequence ID" value="XM_030892323.1"/>
</dbReference>
<dbReference type="SUPFAM" id="SSF90257">
    <property type="entry name" value="Myosin rod fragments"/>
    <property type="match status" value="1"/>
</dbReference>
<accession>A0A6J2XA95</accession>
<feature type="coiled-coil region" evidence="1">
    <location>
        <begin position="35"/>
        <end position="106"/>
    </location>
</feature>
<dbReference type="InterPro" id="IPR038929">
    <property type="entry name" value="CCDC13"/>
</dbReference>
<name>A0A6J2XA95_SITOR</name>